<dbReference type="PANTHER" id="PTHR33164">
    <property type="entry name" value="TRANSCRIPTIONAL REGULATOR, MARR FAMILY"/>
    <property type="match status" value="1"/>
</dbReference>
<keyword evidence="4" id="KW-1185">Reference proteome</keyword>
<dbReference type="EMBL" id="QJVJ01000007">
    <property type="protein sequence ID" value="PYI53591.1"/>
    <property type="molecule type" value="Genomic_DNA"/>
</dbReference>
<dbReference type="PRINTS" id="PR00598">
    <property type="entry name" value="HTHMARR"/>
</dbReference>
<comment type="caution">
    <text evidence="3">The sequence shown here is derived from an EMBL/GenBank/DDBJ whole genome shotgun (WGS) entry which is preliminary data.</text>
</comment>
<dbReference type="InterPro" id="IPR036390">
    <property type="entry name" value="WH_DNA-bd_sf"/>
</dbReference>
<evidence type="ECO:0000259" key="2">
    <source>
        <dbReference type="PROSITE" id="PS50995"/>
    </source>
</evidence>
<dbReference type="PANTHER" id="PTHR33164:SF99">
    <property type="entry name" value="MARR FAMILY REGULATORY PROTEIN"/>
    <property type="match status" value="1"/>
</dbReference>
<reference evidence="3 4" key="1">
    <citation type="submission" date="2018-05" db="EMBL/GenBank/DDBJ databases">
        <title>Paenibacillus flagellatus sp. nov., isolated from selenium mineral soil.</title>
        <authorList>
            <person name="Dai X."/>
        </authorList>
    </citation>
    <scope>NUCLEOTIDE SEQUENCE [LARGE SCALE GENOMIC DNA]</scope>
    <source>
        <strain evidence="3 4">DXL2</strain>
    </source>
</reference>
<accession>A0A2V5K315</accession>
<name>A0A2V5K315_9BACL</name>
<organism evidence="3 4">
    <name type="scientific">Paenibacillus flagellatus</name>
    <dbReference type="NCBI Taxonomy" id="2211139"/>
    <lineage>
        <taxon>Bacteria</taxon>
        <taxon>Bacillati</taxon>
        <taxon>Bacillota</taxon>
        <taxon>Bacilli</taxon>
        <taxon>Bacillales</taxon>
        <taxon>Paenibacillaceae</taxon>
        <taxon>Paenibacillus</taxon>
    </lineage>
</organism>
<dbReference type="SUPFAM" id="SSF46785">
    <property type="entry name" value="Winged helix' DNA-binding domain"/>
    <property type="match status" value="1"/>
</dbReference>
<evidence type="ECO:0000313" key="3">
    <source>
        <dbReference type="EMBL" id="PYI53591.1"/>
    </source>
</evidence>
<dbReference type="GO" id="GO:0003677">
    <property type="term" value="F:DNA binding"/>
    <property type="evidence" value="ECO:0007669"/>
    <property type="project" value="UniProtKB-KW"/>
</dbReference>
<dbReference type="PROSITE" id="PS50995">
    <property type="entry name" value="HTH_MARR_2"/>
    <property type="match status" value="1"/>
</dbReference>
<dbReference type="Proteomes" id="UP000247476">
    <property type="component" value="Unassembled WGS sequence"/>
</dbReference>
<dbReference type="Gene3D" id="1.10.10.10">
    <property type="entry name" value="Winged helix-like DNA-binding domain superfamily/Winged helix DNA-binding domain"/>
    <property type="match status" value="1"/>
</dbReference>
<gene>
    <name evidence="3" type="ORF">DLM86_16515</name>
</gene>
<dbReference type="GO" id="GO:0006950">
    <property type="term" value="P:response to stress"/>
    <property type="evidence" value="ECO:0007669"/>
    <property type="project" value="TreeGrafter"/>
</dbReference>
<evidence type="ECO:0000256" key="1">
    <source>
        <dbReference type="ARBA" id="ARBA00023125"/>
    </source>
</evidence>
<dbReference type="SMART" id="SM00347">
    <property type="entry name" value="HTH_MARR"/>
    <property type="match status" value="1"/>
</dbReference>
<proteinExistence type="predicted"/>
<evidence type="ECO:0000313" key="4">
    <source>
        <dbReference type="Proteomes" id="UP000247476"/>
    </source>
</evidence>
<dbReference type="Pfam" id="PF01047">
    <property type="entry name" value="MarR"/>
    <property type="match status" value="1"/>
</dbReference>
<keyword evidence="1" id="KW-0238">DNA-binding</keyword>
<sequence length="146" mass="16998">MNDELLKDIIGRYERVTFTVERRLNALIRELMPDGITIDQYAILRYIASRSMCTSSELSDTFYVGKSSITAIITRLFEKKLLKRIPDEKDRRVTYLALTEEGERMTEEMCGSIQRLLSKYIQHFDEQEAIAFITTFEKLGRVLTDG</sequence>
<dbReference type="OrthoDB" id="3254893at2"/>
<protein>
    <submittedName>
        <fullName evidence="3">MarR family transcriptional regulator</fullName>
    </submittedName>
</protein>
<dbReference type="InterPro" id="IPR039422">
    <property type="entry name" value="MarR/SlyA-like"/>
</dbReference>
<dbReference type="GO" id="GO:0003700">
    <property type="term" value="F:DNA-binding transcription factor activity"/>
    <property type="evidence" value="ECO:0007669"/>
    <property type="project" value="InterPro"/>
</dbReference>
<dbReference type="InterPro" id="IPR036388">
    <property type="entry name" value="WH-like_DNA-bd_sf"/>
</dbReference>
<dbReference type="InterPro" id="IPR000835">
    <property type="entry name" value="HTH_MarR-typ"/>
</dbReference>
<dbReference type="AlphaFoldDB" id="A0A2V5K315"/>
<feature type="domain" description="HTH marR-type" evidence="2">
    <location>
        <begin position="2"/>
        <end position="141"/>
    </location>
</feature>